<feature type="compositionally biased region" description="Acidic residues" evidence="2">
    <location>
        <begin position="781"/>
        <end position="796"/>
    </location>
</feature>
<dbReference type="InterPro" id="IPR007321">
    <property type="entry name" value="Transposase_28"/>
</dbReference>
<feature type="coiled-coil region" evidence="1">
    <location>
        <begin position="670"/>
        <end position="730"/>
    </location>
</feature>
<evidence type="ECO:0000259" key="4">
    <source>
        <dbReference type="Pfam" id="PF04195"/>
    </source>
</evidence>
<protein>
    <recommendedName>
        <fullName evidence="4">Transposase (putative) gypsy type domain-containing protein</fullName>
    </recommendedName>
</protein>
<evidence type="ECO:0000256" key="1">
    <source>
        <dbReference type="SAM" id="Coils"/>
    </source>
</evidence>
<evidence type="ECO:0000256" key="2">
    <source>
        <dbReference type="SAM" id="MobiDB-lite"/>
    </source>
</evidence>
<feature type="region of interest" description="Disordered" evidence="2">
    <location>
        <begin position="215"/>
        <end position="256"/>
    </location>
</feature>
<dbReference type="PANTHER" id="PTHR31099:SF28">
    <property type="entry name" value="F5J5.12"/>
    <property type="match status" value="1"/>
</dbReference>
<accession>A0A2N9EL48</accession>
<proteinExistence type="predicted"/>
<keyword evidence="3" id="KW-0472">Membrane</keyword>
<feature type="transmembrane region" description="Helical" evidence="3">
    <location>
        <begin position="177"/>
        <end position="196"/>
    </location>
</feature>
<dbReference type="AlphaFoldDB" id="A0A2N9EL48"/>
<keyword evidence="1" id="KW-0175">Coiled coil</keyword>
<organism evidence="5">
    <name type="scientific">Fagus sylvatica</name>
    <name type="common">Beechnut</name>
    <dbReference type="NCBI Taxonomy" id="28930"/>
    <lineage>
        <taxon>Eukaryota</taxon>
        <taxon>Viridiplantae</taxon>
        <taxon>Streptophyta</taxon>
        <taxon>Embryophyta</taxon>
        <taxon>Tracheophyta</taxon>
        <taxon>Spermatophyta</taxon>
        <taxon>Magnoliopsida</taxon>
        <taxon>eudicotyledons</taxon>
        <taxon>Gunneridae</taxon>
        <taxon>Pentapetalae</taxon>
        <taxon>rosids</taxon>
        <taxon>fabids</taxon>
        <taxon>Fagales</taxon>
        <taxon>Fagaceae</taxon>
        <taxon>Fagus</taxon>
    </lineage>
</organism>
<gene>
    <name evidence="5" type="ORF">FSB_LOCUS3232</name>
</gene>
<dbReference type="Pfam" id="PF04195">
    <property type="entry name" value="Transposase_28"/>
    <property type="match status" value="1"/>
</dbReference>
<keyword evidence="3" id="KW-0812">Transmembrane</keyword>
<feature type="domain" description="Transposase (putative) gypsy type" evidence="4">
    <location>
        <begin position="321"/>
        <end position="386"/>
    </location>
</feature>
<keyword evidence="3" id="KW-1133">Transmembrane helix</keyword>
<name>A0A2N9EL48_FAGSY</name>
<evidence type="ECO:0000256" key="3">
    <source>
        <dbReference type="SAM" id="Phobius"/>
    </source>
</evidence>
<feature type="region of interest" description="Disordered" evidence="2">
    <location>
        <begin position="560"/>
        <end position="582"/>
    </location>
</feature>
<sequence length="855" mass="94083">MSHNRMTGRLTKGGRVSVVLGDAKAFLLTLKVVTPFLGECQKYSLQLPPYFEVVGLDDLRNTKGPGLGGKFQPLPLLSSVAIIGWDGFDFAGTRVAPGMGTGFKASTVSLNAPGASFILINLCLFQKKFPVPCVFFLFNSLGGLLVQRGFAPAIRVFLGGSFSGDSFSTGKPFFSRLLFLFSSVLDVLWVFAAWVSTALPLGTSSRVFMAPNVDDSWESPSSGERDSPIPLSGSEDFGSRGRSSETTESSTSDSLPQEIKLTIPGRDLKKPFIAEKVPSKLVEKDIGRLRSRFQIPEHIVIRLPENGEWACTSNGEDVALYEDSLVAGLRLPFRPFERGLLHRLGLAPSQLNPNAWRLVVGLQVLWRMAHEGEHDMTVEEFLFLYKLTYMPSTPGIWAFTCHKGSPRLIPRVPKSNRSWKPKFFFLCGENWEFSPEEAIGEDPCGIRRPWGIPPVDGALALLSFRRPSLSQRSKGNLSVVVDFQKERAVQLADLLSPFSLAQWSLGPEPSEEVKKAIKSYNLRMTTRAERKRLMEAAQNLDDLPDASALFPKKAKSGKKVIMEKGASSKKGGTQDKPLPAAKAKTAEKIHVYHEIPPSPIAASKGKGVAAGDIQPTIYNSTSRAMDKVNKMYEKVDLEVYDHIEDMDLLRISIQDSLKAAGQMFILGNRLRSSARDLTKLKVELEEAKAQTLAHQEAAEDARLADLGKERDDLLKKAETFQEEVANARETAVTDFKASEDFNDATRRYYVAGFEHFRKRAAQAFGEVVNWQMVKIFDDEETTAMEEDSGEEEEGDDVQSRERAVVPTDVPSTPPNGDEGDNPVAGPEGDQVIQVDDPVIPVGDQAALPPTGGDMP</sequence>
<feature type="region of interest" description="Disordered" evidence="2">
    <location>
        <begin position="781"/>
        <end position="855"/>
    </location>
</feature>
<dbReference type="EMBL" id="OIVN01000156">
    <property type="protein sequence ID" value="SPC75350.1"/>
    <property type="molecule type" value="Genomic_DNA"/>
</dbReference>
<reference evidence="5" key="1">
    <citation type="submission" date="2018-02" db="EMBL/GenBank/DDBJ databases">
        <authorList>
            <person name="Cohen D.B."/>
            <person name="Kent A.D."/>
        </authorList>
    </citation>
    <scope>NUCLEOTIDE SEQUENCE</scope>
</reference>
<dbReference type="PANTHER" id="PTHR31099">
    <property type="entry name" value="OS06G0165300 PROTEIN"/>
    <property type="match status" value="1"/>
</dbReference>
<evidence type="ECO:0000313" key="5">
    <source>
        <dbReference type="EMBL" id="SPC75350.1"/>
    </source>
</evidence>